<dbReference type="PANTHER" id="PTHR45947:SF3">
    <property type="entry name" value="SULFOQUINOVOSYL TRANSFERASE SQD2"/>
    <property type="match status" value="1"/>
</dbReference>
<reference evidence="3 4" key="1">
    <citation type="submission" date="2021-05" db="EMBL/GenBank/DDBJ databases">
        <title>A Polyphasic approach of four new species of the genus Ohtaekwangia: Ohtaekwangia histidinii sp. nov., Ohtaekwangia cretensis sp. nov., Ohtaekwangia indiensis sp. nov., Ohtaekwangia reichenbachii sp. nov. from diverse environment.</title>
        <authorList>
            <person name="Octaviana S."/>
        </authorList>
    </citation>
    <scope>NUCLEOTIDE SEQUENCE [LARGE SCALE GENOMIC DNA]</scope>
    <source>
        <strain evidence="3 4">PWU37</strain>
    </source>
</reference>
<keyword evidence="3" id="KW-0328">Glycosyltransferase</keyword>
<gene>
    <name evidence="3" type="ORF">KK078_19445</name>
</gene>
<dbReference type="InterPro" id="IPR001296">
    <property type="entry name" value="Glyco_trans_1"/>
</dbReference>
<evidence type="ECO:0000259" key="2">
    <source>
        <dbReference type="Pfam" id="PF13439"/>
    </source>
</evidence>
<evidence type="ECO:0000259" key="1">
    <source>
        <dbReference type="Pfam" id="PF00534"/>
    </source>
</evidence>
<protein>
    <submittedName>
        <fullName evidence="3">Glycosyltransferase</fullName>
        <ecNumber evidence="3">2.4.-.-</ecNumber>
    </submittedName>
</protein>
<dbReference type="EMBL" id="JAHESC010000030">
    <property type="protein sequence ID" value="MBT1688754.1"/>
    <property type="molecule type" value="Genomic_DNA"/>
</dbReference>
<dbReference type="Proteomes" id="UP001319180">
    <property type="component" value="Unassembled WGS sequence"/>
</dbReference>
<evidence type="ECO:0000313" key="3">
    <source>
        <dbReference type="EMBL" id="MBT1688754.1"/>
    </source>
</evidence>
<dbReference type="Pfam" id="PF00534">
    <property type="entry name" value="Glycos_transf_1"/>
    <property type="match status" value="1"/>
</dbReference>
<dbReference type="InterPro" id="IPR028098">
    <property type="entry name" value="Glyco_trans_4-like_N"/>
</dbReference>
<dbReference type="InterPro" id="IPR050194">
    <property type="entry name" value="Glycosyltransferase_grp1"/>
</dbReference>
<keyword evidence="4" id="KW-1185">Reference proteome</keyword>
<name>A0AAP2DB97_9BACT</name>
<dbReference type="RefSeq" id="WP_254091978.1">
    <property type="nucleotide sequence ID" value="NZ_JAHESC010000030.1"/>
</dbReference>
<dbReference type="SUPFAM" id="SSF53756">
    <property type="entry name" value="UDP-Glycosyltransferase/glycogen phosphorylase"/>
    <property type="match status" value="1"/>
</dbReference>
<dbReference type="Gene3D" id="3.40.50.2000">
    <property type="entry name" value="Glycogen Phosphorylase B"/>
    <property type="match status" value="2"/>
</dbReference>
<keyword evidence="3" id="KW-0808">Transferase</keyword>
<comment type="caution">
    <text evidence="3">The sequence shown here is derived from an EMBL/GenBank/DDBJ whole genome shotgun (WGS) entry which is preliminary data.</text>
</comment>
<dbReference type="EC" id="2.4.-.-" evidence="3"/>
<dbReference type="AlphaFoldDB" id="A0AAP2DB97"/>
<organism evidence="3 4">
    <name type="scientific">Dawidia soli</name>
    <dbReference type="NCBI Taxonomy" id="2782352"/>
    <lineage>
        <taxon>Bacteria</taxon>
        <taxon>Pseudomonadati</taxon>
        <taxon>Bacteroidota</taxon>
        <taxon>Cytophagia</taxon>
        <taxon>Cytophagales</taxon>
        <taxon>Chryseotaleaceae</taxon>
        <taxon>Dawidia</taxon>
    </lineage>
</organism>
<proteinExistence type="predicted"/>
<dbReference type="GO" id="GO:0016757">
    <property type="term" value="F:glycosyltransferase activity"/>
    <property type="evidence" value="ECO:0007669"/>
    <property type="project" value="UniProtKB-KW"/>
</dbReference>
<accession>A0AAP2DB97</accession>
<dbReference type="PANTHER" id="PTHR45947">
    <property type="entry name" value="SULFOQUINOVOSYL TRANSFERASE SQD2"/>
    <property type="match status" value="1"/>
</dbReference>
<evidence type="ECO:0000313" key="4">
    <source>
        <dbReference type="Proteomes" id="UP001319180"/>
    </source>
</evidence>
<sequence length="381" mass="43142">MTEATRDRVCCAHYASTYLPLTQNWIYRTLTHHRSYRPIFLTRKKENLNLFPLSPVYSLDDRGKVWQYVSVAFFKIFGYFGFMQRACRQHEAKVLHVHFGYHGVKMTGLKKKLNIPMICSFYGDDVFSFPTLPANRARYQALFRDADKLLVLGPYMKAELIRLGCPEHKIAIHHLGIDADTIRFEKRTVARGGKIRFLIASSFLEKKGIELAVRALAALRTQYDFSLDIIGDGVLKPVILEAIATGGIQDRVTLHGYKPYAYFIDLSYRCDVLIQASRTGSKNNKEGTPMAIVDAMATGMAIISTKHSDIPEVVHDGVHGFLAEENDVDSLRQCLARLFEQADRIEAFSVAARARVEAEFNVATQTQRLEGYYTELISAQG</sequence>
<dbReference type="Pfam" id="PF13439">
    <property type="entry name" value="Glyco_transf_4"/>
    <property type="match status" value="1"/>
</dbReference>
<feature type="domain" description="Glycosyltransferase subfamily 4-like N-terminal" evidence="2">
    <location>
        <begin position="77"/>
        <end position="180"/>
    </location>
</feature>
<feature type="domain" description="Glycosyl transferase family 1" evidence="1">
    <location>
        <begin position="186"/>
        <end position="354"/>
    </location>
</feature>